<keyword evidence="4" id="KW-0679">Respiratory chain</keyword>
<dbReference type="GO" id="GO:0016020">
    <property type="term" value="C:membrane"/>
    <property type="evidence" value="ECO:0007669"/>
    <property type="project" value="UniProtKB-SubCell"/>
</dbReference>
<keyword evidence="7" id="KW-0249">Electron transport</keyword>
<dbReference type="PANTHER" id="PTHR31803:SF10">
    <property type="entry name" value="UBIQUINOL OXIDASE 4, CHLOROPLASTIC_CHROMOPLASTIC"/>
    <property type="match status" value="1"/>
</dbReference>
<accession>D7E4N5</accession>
<dbReference type="GO" id="GO:0046872">
    <property type="term" value="F:metal ion binding"/>
    <property type="evidence" value="ECO:0007669"/>
    <property type="project" value="UniProtKB-KW"/>
</dbReference>
<comment type="subcellular location">
    <subcellularLocation>
        <location evidence="2">Membrane</location>
    </subcellularLocation>
</comment>
<evidence type="ECO:0000256" key="5">
    <source>
        <dbReference type="ARBA" id="ARBA00022692"/>
    </source>
</evidence>
<keyword evidence="10" id="KW-0408">Iron</keyword>
<reference evidence="13 14" key="1">
    <citation type="journal article" date="2010" name="PLoS ONE">
        <title>Genome erosion in a nitrogen-fixing vertically transmitted endosymbiotic multicellular cyanobacterium.</title>
        <authorList>
            <person name="Ran L."/>
            <person name="Larsson J."/>
            <person name="Vigil-Stenman T."/>
            <person name="Nylander J.A."/>
            <person name="Ininbergs K."/>
            <person name="Zheng W.W."/>
            <person name="Lapidus A."/>
            <person name="Lowry S."/>
            <person name="Haselkorn R."/>
            <person name="Bergman B."/>
        </authorList>
    </citation>
    <scope>NUCLEOTIDE SEQUENCE [LARGE SCALE GENOMIC DNA]</scope>
    <source>
        <strain evidence="13 14">0708</strain>
    </source>
</reference>
<evidence type="ECO:0000256" key="9">
    <source>
        <dbReference type="ARBA" id="ARBA00023002"/>
    </source>
</evidence>
<gene>
    <name evidence="13" type="ordered locus">Aazo_3824</name>
</gene>
<evidence type="ECO:0000313" key="13">
    <source>
        <dbReference type="EMBL" id="ADI65351.1"/>
    </source>
</evidence>
<dbReference type="GO" id="GO:0009916">
    <property type="term" value="F:alternative oxidase activity"/>
    <property type="evidence" value="ECO:0007669"/>
    <property type="project" value="InterPro"/>
</dbReference>
<evidence type="ECO:0000256" key="2">
    <source>
        <dbReference type="ARBA" id="ARBA00004370"/>
    </source>
</evidence>
<keyword evidence="9" id="KW-0560">Oxidoreductase</keyword>
<dbReference type="GO" id="GO:0010230">
    <property type="term" value="P:alternative respiration"/>
    <property type="evidence" value="ECO:0007669"/>
    <property type="project" value="TreeGrafter"/>
</dbReference>
<keyword evidence="8 12" id="KW-1133">Transmembrane helix</keyword>
<evidence type="ECO:0000256" key="6">
    <source>
        <dbReference type="ARBA" id="ARBA00022723"/>
    </source>
</evidence>
<evidence type="ECO:0000256" key="3">
    <source>
        <dbReference type="ARBA" id="ARBA00022448"/>
    </source>
</evidence>
<comment type="cofactor">
    <cofactor evidence="1">
        <name>Fe cation</name>
        <dbReference type="ChEBI" id="CHEBI:24875"/>
    </cofactor>
</comment>
<evidence type="ECO:0000313" key="14">
    <source>
        <dbReference type="Proteomes" id="UP000001511"/>
    </source>
</evidence>
<evidence type="ECO:0000256" key="8">
    <source>
        <dbReference type="ARBA" id="ARBA00022989"/>
    </source>
</evidence>
<dbReference type="Proteomes" id="UP000001511">
    <property type="component" value="Chromosome"/>
</dbReference>
<keyword evidence="3" id="KW-0813">Transport</keyword>
<dbReference type="InterPro" id="IPR002680">
    <property type="entry name" value="AOX"/>
</dbReference>
<dbReference type="HOGENOM" id="CLU_1577115_0_0_3"/>
<dbReference type="Gene3D" id="1.20.1260.140">
    <property type="entry name" value="Alternative oxidase"/>
    <property type="match status" value="1"/>
</dbReference>
<dbReference type="STRING" id="551115.Aazo_3824"/>
<evidence type="ECO:0000256" key="12">
    <source>
        <dbReference type="SAM" id="Phobius"/>
    </source>
</evidence>
<evidence type="ECO:0000256" key="11">
    <source>
        <dbReference type="ARBA" id="ARBA00023136"/>
    </source>
</evidence>
<proteinExistence type="predicted"/>
<name>D7E4N5_NOSA0</name>
<dbReference type="AlphaFoldDB" id="D7E4N5"/>
<dbReference type="EMBL" id="CP002059">
    <property type="protein sequence ID" value="ADI65351.1"/>
    <property type="molecule type" value="Genomic_DNA"/>
</dbReference>
<keyword evidence="6" id="KW-0479">Metal-binding</keyword>
<keyword evidence="5 12" id="KW-0812">Transmembrane</keyword>
<evidence type="ECO:0000256" key="7">
    <source>
        <dbReference type="ARBA" id="ARBA00022982"/>
    </source>
</evidence>
<dbReference type="RefSeq" id="WP_013192364.1">
    <property type="nucleotide sequence ID" value="NC_014248.1"/>
</dbReference>
<evidence type="ECO:0000256" key="10">
    <source>
        <dbReference type="ARBA" id="ARBA00023004"/>
    </source>
</evidence>
<sequence>MIKLLLDILVFVINTIYRGRPYPRFYVLETVERVPYFSYLSISHLYGTLGFCRRADGLKVDFAESWNELHHLLMMESLEGSQLSGDRILARTTVLLYYWIIVALYIVSPGSAYHFMELVESHAYNSYQKFLTEYETELKLEPTPANLPRKQTLVTLDLRTGTTW</sequence>
<dbReference type="InterPro" id="IPR038659">
    <property type="entry name" value="AOX_sf"/>
</dbReference>
<dbReference type="PANTHER" id="PTHR31803">
    <property type="entry name" value="ALTERNATIVE OXIDASE"/>
    <property type="match status" value="1"/>
</dbReference>
<evidence type="ECO:0000256" key="1">
    <source>
        <dbReference type="ARBA" id="ARBA00001962"/>
    </source>
</evidence>
<dbReference type="eggNOG" id="ENOG5031A8P">
    <property type="taxonomic scope" value="Bacteria"/>
</dbReference>
<dbReference type="OrthoDB" id="454587at2"/>
<evidence type="ECO:0000256" key="4">
    <source>
        <dbReference type="ARBA" id="ARBA00022660"/>
    </source>
</evidence>
<dbReference type="GO" id="GO:0016117">
    <property type="term" value="P:carotenoid biosynthetic process"/>
    <property type="evidence" value="ECO:0007669"/>
    <property type="project" value="TreeGrafter"/>
</dbReference>
<keyword evidence="11 12" id="KW-0472">Membrane</keyword>
<dbReference type="Pfam" id="PF01786">
    <property type="entry name" value="AOX"/>
    <property type="match status" value="1"/>
</dbReference>
<protein>
    <submittedName>
        <fullName evidence="13">Alternative oxidase</fullName>
    </submittedName>
</protein>
<organism evidence="13 14">
    <name type="scientific">Nostoc azollae (strain 0708)</name>
    <name type="common">Anabaena azollae (strain 0708)</name>
    <dbReference type="NCBI Taxonomy" id="551115"/>
    <lineage>
        <taxon>Bacteria</taxon>
        <taxon>Bacillati</taxon>
        <taxon>Cyanobacteriota</taxon>
        <taxon>Cyanophyceae</taxon>
        <taxon>Nostocales</taxon>
        <taxon>Nostocaceae</taxon>
        <taxon>Trichormus</taxon>
    </lineage>
</organism>
<keyword evidence="14" id="KW-1185">Reference proteome</keyword>
<feature type="transmembrane region" description="Helical" evidence="12">
    <location>
        <begin position="96"/>
        <end position="116"/>
    </location>
</feature>
<dbReference type="KEGG" id="naz:Aazo_3824"/>